<keyword evidence="7" id="KW-1185">Reference proteome</keyword>
<dbReference type="GO" id="GO:0016405">
    <property type="term" value="F:CoA-ligase activity"/>
    <property type="evidence" value="ECO:0000318"/>
    <property type="project" value="GO_Central"/>
</dbReference>
<dbReference type="InParanoid" id="B7PYK0"/>
<dbReference type="PaxDb" id="6945-B7PYK0"/>
<dbReference type="VEuPathDB" id="VectorBase:ISCP_037425"/>
<dbReference type="Proteomes" id="UP000001555">
    <property type="component" value="Unassembled WGS sequence"/>
</dbReference>
<dbReference type="EMBL" id="ABJB010679633">
    <property type="status" value="NOT_ANNOTATED_CDS"/>
    <property type="molecule type" value="Genomic_DNA"/>
</dbReference>
<evidence type="ECO:0000313" key="6">
    <source>
        <dbReference type="EnsemblMetazoa" id="ISCW009050-PA"/>
    </source>
</evidence>
<evidence type="ECO:0000259" key="4">
    <source>
        <dbReference type="Pfam" id="PF13193"/>
    </source>
</evidence>
<evidence type="ECO:0000259" key="3">
    <source>
        <dbReference type="Pfam" id="PF00501"/>
    </source>
</evidence>
<dbReference type="GO" id="GO:0016491">
    <property type="term" value="F:oxidoreductase activity"/>
    <property type="evidence" value="ECO:0007669"/>
    <property type="project" value="UniProtKB-KW"/>
</dbReference>
<evidence type="ECO:0000256" key="2">
    <source>
        <dbReference type="ARBA" id="ARBA00023140"/>
    </source>
</evidence>
<gene>
    <name evidence="5" type="ORF">IscW_ISCW009050</name>
</gene>
<evidence type="ECO:0000313" key="7">
    <source>
        <dbReference type="Proteomes" id="UP000001555"/>
    </source>
</evidence>
<organism>
    <name type="scientific">Ixodes scapularis</name>
    <name type="common">Black-legged tick</name>
    <name type="synonym">Deer tick</name>
    <dbReference type="NCBI Taxonomy" id="6945"/>
    <lineage>
        <taxon>Eukaryota</taxon>
        <taxon>Metazoa</taxon>
        <taxon>Ecdysozoa</taxon>
        <taxon>Arthropoda</taxon>
        <taxon>Chelicerata</taxon>
        <taxon>Arachnida</taxon>
        <taxon>Acari</taxon>
        <taxon>Parasitiformes</taxon>
        <taxon>Ixodida</taxon>
        <taxon>Ixodoidea</taxon>
        <taxon>Ixodidae</taxon>
        <taxon>Ixodinae</taxon>
        <taxon>Ixodes</taxon>
    </lineage>
</organism>
<dbReference type="VEuPathDB" id="VectorBase:ISCI009050"/>
<feature type="domain" description="AMP-dependent synthetase/ligase" evidence="3">
    <location>
        <begin position="7"/>
        <end position="178"/>
    </location>
</feature>
<name>B7PYK0_IXOSC</name>
<comment type="subcellular location">
    <subcellularLocation>
        <location evidence="1">Peroxisome</location>
    </subcellularLocation>
</comment>
<dbReference type="Pfam" id="PF00501">
    <property type="entry name" value="AMP-binding"/>
    <property type="match status" value="1"/>
</dbReference>
<dbReference type="EMBL" id="DS820331">
    <property type="protein sequence ID" value="EEC11672.1"/>
    <property type="molecule type" value="Genomic_DNA"/>
</dbReference>
<dbReference type="EC" id="1.13.12.7" evidence="5"/>
<dbReference type="PANTHER" id="PTHR24096">
    <property type="entry name" value="LONG-CHAIN-FATTY-ACID--COA LIGASE"/>
    <property type="match status" value="1"/>
</dbReference>
<dbReference type="VEuPathDB" id="VectorBase:ISCW009050"/>
<dbReference type="AlphaFoldDB" id="B7PYK0"/>
<sequence length="324" mass="35307">MASGLFAEDDIMLAWNPFTHASGFVADTICVCLGVTVIITEHSLSCKDFLETLSTHQISVLFATSERLREIVNEARTNNHPAVGLKKIIVGGTMITESLGTELCEFFGVSSFVNFYGLTETFPFISCTPPGNICMDNVGVPCAGTKVKILDLYSGDSLGPHQKGEIVVQSKTIMKGYYGRPEATQEVLSSDGWLRTGDLGYYDSNGKIYFVDRIKQMIKCMGNIVTPAELEEILTTHEAVLEAAVVGIPSSKYGEAPVACVVVKETQEKSLDILEQELKELVAGQTSTFKHLYGGVVFMNSLPKSENGKILRQELKSRILSGNV</sequence>
<dbReference type="InterPro" id="IPR025110">
    <property type="entry name" value="AMP-bd_C"/>
</dbReference>
<dbReference type="PANTHER" id="PTHR24096:SF422">
    <property type="entry name" value="BCDNA.GH02901"/>
    <property type="match status" value="1"/>
</dbReference>
<evidence type="ECO:0000256" key="1">
    <source>
        <dbReference type="ARBA" id="ARBA00004275"/>
    </source>
</evidence>
<reference evidence="5 7" key="1">
    <citation type="submission" date="2008-03" db="EMBL/GenBank/DDBJ databases">
        <title>Annotation of Ixodes scapularis.</title>
        <authorList>
            <consortium name="Ixodes scapularis Genome Project Consortium"/>
            <person name="Caler E."/>
            <person name="Hannick L.I."/>
            <person name="Bidwell S."/>
            <person name="Joardar V."/>
            <person name="Thiagarajan M."/>
            <person name="Amedeo P."/>
            <person name="Galinsky K.J."/>
            <person name="Schobel S."/>
            <person name="Inman J."/>
            <person name="Hostetler J."/>
            <person name="Miller J."/>
            <person name="Hammond M."/>
            <person name="Megy K."/>
            <person name="Lawson D."/>
            <person name="Kodira C."/>
            <person name="Sutton G."/>
            <person name="Meyer J."/>
            <person name="Hill C.A."/>
            <person name="Birren B."/>
            <person name="Nene V."/>
            <person name="Collins F."/>
            <person name="Alarcon-Chaidez F."/>
            <person name="Wikel S."/>
            <person name="Strausberg R."/>
        </authorList>
    </citation>
    <scope>NUCLEOTIDE SEQUENCE [LARGE SCALE GENOMIC DNA]</scope>
    <source>
        <strain evidence="7">Wikel</strain>
        <strain evidence="5">Wikel colony</strain>
    </source>
</reference>
<dbReference type="Gene3D" id="3.40.50.980">
    <property type="match status" value="1"/>
</dbReference>
<dbReference type="InterPro" id="IPR045851">
    <property type="entry name" value="AMP-bd_C_sf"/>
</dbReference>
<accession>B7PYK0</accession>
<dbReference type="STRING" id="6945.B7PYK0"/>
<keyword evidence="5" id="KW-0560">Oxidoreductase</keyword>
<dbReference type="Pfam" id="PF13193">
    <property type="entry name" value="AMP-binding_C"/>
    <property type="match status" value="1"/>
</dbReference>
<feature type="domain" description="AMP-binding enzyme C-terminal" evidence="4">
    <location>
        <begin position="229"/>
        <end position="309"/>
    </location>
</feature>
<proteinExistence type="predicted"/>
<dbReference type="EnsemblMetazoa" id="ISCW009050-RA">
    <property type="protein sequence ID" value="ISCW009050-PA"/>
    <property type="gene ID" value="ISCW009050"/>
</dbReference>
<dbReference type="SUPFAM" id="SSF56801">
    <property type="entry name" value="Acetyl-CoA synthetase-like"/>
    <property type="match status" value="1"/>
</dbReference>
<dbReference type="InterPro" id="IPR000873">
    <property type="entry name" value="AMP-dep_synth/lig_dom"/>
</dbReference>
<protein>
    <submittedName>
        <fullName evidence="5 6">Acyl-CoA synthetase, putative</fullName>
        <ecNumber evidence="5">1.13.12.7</ecNumber>
    </submittedName>
</protein>
<dbReference type="Gene3D" id="3.30.300.30">
    <property type="match status" value="1"/>
</dbReference>
<evidence type="ECO:0000313" key="5">
    <source>
        <dbReference type="EMBL" id="EEC11672.1"/>
    </source>
</evidence>
<dbReference type="GO" id="GO:0005777">
    <property type="term" value="C:peroxisome"/>
    <property type="evidence" value="ECO:0007669"/>
    <property type="project" value="UniProtKB-SubCell"/>
</dbReference>
<dbReference type="HOGENOM" id="CLU_000022_17_0_1"/>
<keyword evidence="2" id="KW-0576">Peroxisome</keyword>
<reference evidence="6" key="2">
    <citation type="submission" date="2020-05" db="UniProtKB">
        <authorList>
            <consortium name="EnsemblMetazoa"/>
        </authorList>
    </citation>
    <scope>IDENTIFICATION</scope>
    <source>
        <strain evidence="6">wikel</strain>
    </source>
</reference>
<dbReference type="Gene3D" id="2.30.38.10">
    <property type="entry name" value="Luciferase, Domain 3"/>
    <property type="match status" value="1"/>
</dbReference>
<dbReference type="OrthoDB" id="10253869at2759"/>